<name>A0ACC2XG05_9TREE</name>
<sequence>MASGSSAQRKDVHLMVLIHGLWGNPKHLEVAREELEFANERALEQEIEGAERHIPELRILVAQGNEGTYTYDGIDVCANRVAKEIDKEVARIEKDGSRVVREFSVMGYSVGGLIARYLIGLLHSRDPSFFAKHRPVNFTTLASPHVGIVKYRGRFWQWVAVQWGYSLLGRTGDQLYTWDKYAAQDDRPLLEVMSDADEIFIKALNSFQHIDFYANAVQDYTVPYPTGAINYDDPFIETPAKSSVEEEVVVETDDAGIIKRWYTVPVEDGIRKESTTRPTGPVRRPTLPHTTSLTRRPGSSRALSTGKVRQKRMRLNAKRKRPHILPPFLVFPRPFNWILYATTPIFMPIFMVGVVIAFVIDSGRSRRRAKAVTEEQPLNDAIAAAVSLSEQMRDTSSRSSSSGTSSPDRIDNQHSSLQTHGAMDVVRMRLNSAARSMSNNLIRRTTGFDPDQHESDDEGRIILDSRRSSASSNAQQSRRSSSEESTQSDSTTSSTLVNESPVGGDDGLGSILSNIKHWSNGKAIQQPHNAAIRPPTSRMQSMVADKTEYKTSSGDKPYPHPAHDPSASPHRPDLTEKKDVKLELTDVQRRIIRNLNEGIDPDRWKRWLTFFPMVSNAHAAIVVRYV</sequence>
<evidence type="ECO:0000313" key="1">
    <source>
        <dbReference type="EMBL" id="KAJ9121976.1"/>
    </source>
</evidence>
<protein>
    <submittedName>
        <fullName evidence="1">Uncharacterized protein</fullName>
    </submittedName>
</protein>
<gene>
    <name evidence="1" type="ORF">QFC24_004559</name>
</gene>
<proteinExistence type="predicted"/>
<organism evidence="1 2">
    <name type="scientific">Naganishia onofrii</name>
    <dbReference type="NCBI Taxonomy" id="1851511"/>
    <lineage>
        <taxon>Eukaryota</taxon>
        <taxon>Fungi</taxon>
        <taxon>Dikarya</taxon>
        <taxon>Basidiomycota</taxon>
        <taxon>Agaricomycotina</taxon>
        <taxon>Tremellomycetes</taxon>
        <taxon>Filobasidiales</taxon>
        <taxon>Filobasidiaceae</taxon>
        <taxon>Naganishia</taxon>
    </lineage>
</organism>
<reference evidence="1" key="1">
    <citation type="submission" date="2023-04" db="EMBL/GenBank/DDBJ databases">
        <title>Draft Genome sequencing of Naganishia species isolated from polar environments using Oxford Nanopore Technology.</title>
        <authorList>
            <person name="Leo P."/>
            <person name="Venkateswaran K."/>
        </authorList>
    </citation>
    <scope>NUCLEOTIDE SEQUENCE</scope>
    <source>
        <strain evidence="1">DBVPG 5303</strain>
    </source>
</reference>
<keyword evidence="2" id="KW-1185">Reference proteome</keyword>
<dbReference type="Proteomes" id="UP001234202">
    <property type="component" value="Unassembled WGS sequence"/>
</dbReference>
<comment type="caution">
    <text evidence="1">The sequence shown here is derived from an EMBL/GenBank/DDBJ whole genome shotgun (WGS) entry which is preliminary data.</text>
</comment>
<accession>A0ACC2XG05</accession>
<dbReference type="EMBL" id="JASBWV010000016">
    <property type="protein sequence ID" value="KAJ9121976.1"/>
    <property type="molecule type" value="Genomic_DNA"/>
</dbReference>
<evidence type="ECO:0000313" key="2">
    <source>
        <dbReference type="Proteomes" id="UP001234202"/>
    </source>
</evidence>